<protein>
    <recommendedName>
        <fullName evidence="2">Protein THEM6</fullName>
    </recommendedName>
</protein>
<proteinExistence type="inferred from homology"/>
<dbReference type="OMA" id="WIEYNDI"/>
<dbReference type="InterPro" id="IPR029069">
    <property type="entry name" value="HotDog_dom_sf"/>
</dbReference>
<comment type="similarity">
    <text evidence="1">Belongs to the THEM6 family.</text>
</comment>
<dbReference type="PANTHER" id="PTHR12475:SF4">
    <property type="entry name" value="PROTEIN THEM6"/>
    <property type="match status" value="1"/>
</dbReference>
<reference evidence="3 4" key="1">
    <citation type="submission" date="2015-12" db="EMBL/GenBank/DDBJ databases">
        <title>The genome of Folsomia candida.</title>
        <authorList>
            <person name="Faddeeva A."/>
            <person name="Derks M.F."/>
            <person name="Anvar Y."/>
            <person name="Smit S."/>
            <person name="Van Straalen N."/>
            <person name="Roelofs D."/>
        </authorList>
    </citation>
    <scope>NUCLEOTIDE SEQUENCE [LARGE SCALE GENOMIC DNA]</scope>
    <source>
        <strain evidence="3 4">VU population</strain>
        <tissue evidence="3">Whole body</tissue>
    </source>
</reference>
<evidence type="ECO:0000313" key="3">
    <source>
        <dbReference type="EMBL" id="OXA57231.1"/>
    </source>
</evidence>
<dbReference type="EMBL" id="LNIX01000003">
    <property type="protein sequence ID" value="OXA57231.1"/>
    <property type="molecule type" value="Genomic_DNA"/>
</dbReference>
<dbReference type="SUPFAM" id="SSF54637">
    <property type="entry name" value="Thioesterase/thiol ester dehydrase-isomerase"/>
    <property type="match status" value="2"/>
</dbReference>
<dbReference type="Proteomes" id="UP000198287">
    <property type="component" value="Unassembled WGS sequence"/>
</dbReference>
<dbReference type="InterPro" id="IPR051490">
    <property type="entry name" value="THEM6_lcsJ_thioesterase"/>
</dbReference>
<comment type="caution">
    <text evidence="3">The sequence shown here is derived from an EMBL/GenBank/DDBJ whole genome shotgun (WGS) entry which is preliminary data.</text>
</comment>
<organism evidence="3 4">
    <name type="scientific">Folsomia candida</name>
    <name type="common">Springtail</name>
    <dbReference type="NCBI Taxonomy" id="158441"/>
    <lineage>
        <taxon>Eukaryota</taxon>
        <taxon>Metazoa</taxon>
        <taxon>Ecdysozoa</taxon>
        <taxon>Arthropoda</taxon>
        <taxon>Hexapoda</taxon>
        <taxon>Collembola</taxon>
        <taxon>Entomobryomorpha</taxon>
        <taxon>Isotomoidea</taxon>
        <taxon>Isotomidae</taxon>
        <taxon>Proisotominae</taxon>
        <taxon>Folsomia</taxon>
    </lineage>
</organism>
<dbReference type="AlphaFoldDB" id="A0A226EKF5"/>
<name>A0A226EKF5_FOLCA</name>
<accession>A0A226EKF5</accession>
<evidence type="ECO:0000313" key="4">
    <source>
        <dbReference type="Proteomes" id="UP000198287"/>
    </source>
</evidence>
<evidence type="ECO:0000256" key="1">
    <source>
        <dbReference type="ARBA" id="ARBA00038228"/>
    </source>
</evidence>
<dbReference type="Gene3D" id="3.10.129.10">
    <property type="entry name" value="Hotdog Thioesterase"/>
    <property type="match status" value="2"/>
</dbReference>
<dbReference type="OrthoDB" id="265761at2759"/>
<gene>
    <name evidence="3" type="ORF">Fcan01_07436</name>
</gene>
<dbReference type="PANTHER" id="PTHR12475">
    <property type="match status" value="1"/>
</dbReference>
<keyword evidence="4" id="KW-1185">Reference proteome</keyword>
<sequence length="381" mass="44491">MFAWICVLLVLFFYVTFDVHYFVRVAVTCVFAKFFRKKITITDASEIYGVVLPSDTDFLLSFMTNSRYLREYDFARFEHATRSGLMEFVMKRGGSFPVSAIHMRYRQPAMIFSAYKVVTQPVYWDSKFIYLDQRLITLKDNVVRAAGYAKIACVKFDGDETMKKLFPKSIKPEIPADLKIWNDACSLSAELMKKSKKPIKFYGKSAIYGIVLPMDADLLFTHMNNARVFRELDFGRWDHLQRSGLLGILYRTKGWGVVSAQTCRYRRALHMFMMYKIETRPVYYDSNNIYFEQKVISIRDEIVRCLAHVKLAVNLDLDKVIAKHFPDTVKVPAPKDLELYIDYNRVNSERLRVTKKRSKSLTLQEIENDDVNKQGEQLLDT</sequence>
<evidence type="ECO:0000256" key="2">
    <source>
        <dbReference type="ARBA" id="ARBA00041112"/>
    </source>
</evidence>
<dbReference type="CDD" id="cd00586">
    <property type="entry name" value="4HBT"/>
    <property type="match status" value="2"/>
</dbReference>
<dbReference type="Pfam" id="PF13279">
    <property type="entry name" value="4HBT_2"/>
    <property type="match status" value="2"/>
</dbReference>